<dbReference type="Proteomes" id="UP000006038">
    <property type="component" value="Chromosome 3"/>
</dbReference>
<sequence>MYKTVYVLKIRKSMIYVAYRIKKRLYTSLQTSYTGALIHLRCYVEPQFKEKKLEQVYECICAGGPMLSSQ</sequence>
<protein>
    <submittedName>
        <fullName evidence="1">Uncharacterized protein</fullName>
    </submittedName>
</protein>
<dbReference type="EnsemblPlants" id="OB03G17630.1">
    <property type="protein sequence ID" value="OB03G17630.1"/>
    <property type="gene ID" value="OB03G17630"/>
</dbReference>
<reference evidence="1" key="1">
    <citation type="journal article" date="2013" name="Nat. Commun.">
        <title>Whole-genome sequencing of Oryza brachyantha reveals mechanisms underlying Oryza genome evolution.</title>
        <authorList>
            <person name="Chen J."/>
            <person name="Huang Q."/>
            <person name="Gao D."/>
            <person name="Wang J."/>
            <person name="Lang Y."/>
            <person name="Liu T."/>
            <person name="Li B."/>
            <person name="Bai Z."/>
            <person name="Luis Goicoechea J."/>
            <person name="Liang C."/>
            <person name="Chen C."/>
            <person name="Zhang W."/>
            <person name="Sun S."/>
            <person name="Liao Y."/>
            <person name="Zhang X."/>
            <person name="Yang L."/>
            <person name="Song C."/>
            <person name="Wang M."/>
            <person name="Shi J."/>
            <person name="Liu G."/>
            <person name="Liu J."/>
            <person name="Zhou H."/>
            <person name="Zhou W."/>
            <person name="Yu Q."/>
            <person name="An N."/>
            <person name="Chen Y."/>
            <person name="Cai Q."/>
            <person name="Wang B."/>
            <person name="Liu B."/>
            <person name="Min J."/>
            <person name="Huang Y."/>
            <person name="Wu H."/>
            <person name="Li Z."/>
            <person name="Zhang Y."/>
            <person name="Yin Y."/>
            <person name="Song W."/>
            <person name="Jiang J."/>
            <person name="Jackson S.A."/>
            <person name="Wing R.A."/>
            <person name="Wang J."/>
            <person name="Chen M."/>
        </authorList>
    </citation>
    <scope>NUCLEOTIDE SEQUENCE [LARGE SCALE GENOMIC DNA]</scope>
    <source>
        <strain evidence="1">cv. IRGC 101232</strain>
    </source>
</reference>
<proteinExistence type="predicted"/>
<dbReference type="Gramene" id="OB03G17630.1">
    <property type="protein sequence ID" value="OB03G17630.1"/>
    <property type="gene ID" value="OB03G17630"/>
</dbReference>
<organism evidence="1">
    <name type="scientific">Oryza brachyantha</name>
    <name type="common">malo sina</name>
    <dbReference type="NCBI Taxonomy" id="4533"/>
    <lineage>
        <taxon>Eukaryota</taxon>
        <taxon>Viridiplantae</taxon>
        <taxon>Streptophyta</taxon>
        <taxon>Embryophyta</taxon>
        <taxon>Tracheophyta</taxon>
        <taxon>Spermatophyta</taxon>
        <taxon>Magnoliopsida</taxon>
        <taxon>Liliopsida</taxon>
        <taxon>Poales</taxon>
        <taxon>Poaceae</taxon>
        <taxon>BOP clade</taxon>
        <taxon>Oryzoideae</taxon>
        <taxon>Oryzeae</taxon>
        <taxon>Oryzinae</taxon>
        <taxon>Oryza</taxon>
    </lineage>
</organism>
<keyword evidence="2" id="KW-1185">Reference proteome</keyword>
<evidence type="ECO:0000313" key="2">
    <source>
        <dbReference type="Proteomes" id="UP000006038"/>
    </source>
</evidence>
<evidence type="ECO:0000313" key="1">
    <source>
        <dbReference type="EnsemblPlants" id="OB03G17630.1"/>
    </source>
</evidence>
<accession>J3LL37</accession>
<dbReference type="HOGENOM" id="CLU_2761829_0_0_1"/>
<dbReference type="AlphaFoldDB" id="J3LL37"/>
<name>J3LL37_ORYBR</name>
<reference evidence="1" key="2">
    <citation type="submission" date="2013-04" db="UniProtKB">
        <authorList>
            <consortium name="EnsemblPlants"/>
        </authorList>
    </citation>
    <scope>IDENTIFICATION</scope>
</reference>